<organism evidence="2 3">
    <name type="scientific">Cerrena zonata</name>
    <dbReference type="NCBI Taxonomy" id="2478898"/>
    <lineage>
        <taxon>Eukaryota</taxon>
        <taxon>Fungi</taxon>
        <taxon>Dikarya</taxon>
        <taxon>Basidiomycota</taxon>
        <taxon>Agaricomycotina</taxon>
        <taxon>Agaricomycetes</taxon>
        <taxon>Polyporales</taxon>
        <taxon>Cerrenaceae</taxon>
        <taxon>Cerrena</taxon>
    </lineage>
</organism>
<feature type="compositionally biased region" description="Low complexity" evidence="1">
    <location>
        <begin position="213"/>
        <end position="225"/>
    </location>
</feature>
<sequence length="326" mass="37124">MVELMAIRERVANSLSPYFDQPVNDRTFAVLQEADVEFRNWYATWDAAFSQKYEDAAFYRQSLQLQHLHAEHYHNATALRGIDGPEDVQNMPAAQRELAIKSINIGRQILEITTGSPSYREGMKYAVHYTHATATFSASFLLRLCRLFPEQCDMNEIRVLVERLADLLLQVPGRRYALTLQLMLKRFKKRKASSVSRSPKATRDSSHHQVIYSSESQMSQGMSQQPISPVYDTHFPGHQDPSASRHAHHPPQQHGQPHAGPPAHGQPYNQYQANVDHIWRGFETTSNEQLPVWLSDQTLGGNSFSQNGIDAFLLPTDFLPPSTQIW</sequence>
<protein>
    <submittedName>
        <fullName evidence="2">Uncharacterized protein</fullName>
    </submittedName>
</protein>
<feature type="region of interest" description="Disordered" evidence="1">
    <location>
        <begin position="191"/>
        <end position="269"/>
    </location>
</feature>
<proteinExistence type="predicted"/>
<name>A0AAW0GPA0_9APHY</name>
<dbReference type="AlphaFoldDB" id="A0AAW0GPA0"/>
<feature type="compositionally biased region" description="Low complexity" evidence="1">
    <location>
        <begin position="252"/>
        <end position="267"/>
    </location>
</feature>
<dbReference type="CDD" id="cd12148">
    <property type="entry name" value="fungal_TF_MHR"/>
    <property type="match status" value="1"/>
</dbReference>
<comment type="caution">
    <text evidence="2">The sequence shown here is derived from an EMBL/GenBank/DDBJ whole genome shotgun (WGS) entry which is preliminary data.</text>
</comment>
<evidence type="ECO:0000313" key="2">
    <source>
        <dbReference type="EMBL" id="KAK7695301.1"/>
    </source>
</evidence>
<reference evidence="2 3" key="1">
    <citation type="submission" date="2022-09" db="EMBL/GenBank/DDBJ databases">
        <authorList>
            <person name="Palmer J.M."/>
        </authorList>
    </citation>
    <scope>NUCLEOTIDE SEQUENCE [LARGE SCALE GENOMIC DNA]</scope>
    <source>
        <strain evidence="2 3">DSM 7382</strain>
    </source>
</reference>
<gene>
    <name evidence="2" type="ORF">QCA50_002491</name>
</gene>
<dbReference type="Proteomes" id="UP001385951">
    <property type="component" value="Unassembled WGS sequence"/>
</dbReference>
<accession>A0AAW0GPA0</accession>
<evidence type="ECO:0000256" key="1">
    <source>
        <dbReference type="SAM" id="MobiDB-lite"/>
    </source>
</evidence>
<keyword evidence="3" id="KW-1185">Reference proteome</keyword>
<dbReference type="EMBL" id="JASBNA010000002">
    <property type="protein sequence ID" value="KAK7695301.1"/>
    <property type="molecule type" value="Genomic_DNA"/>
</dbReference>
<evidence type="ECO:0000313" key="3">
    <source>
        <dbReference type="Proteomes" id="UP001385951"/>
    </source>
</evidence>